<proteinExistence type="predicted"/>
<evidence type="ECO:0000313" key="1">
    <source>
        <dbReference type="EMBL" id="XRI73997.1"/>
    </source>
</evidence>
<sequence>MKKNLIALAVAAAVLVPGAAFAATSDTSSKVFLPENSQDTGPILYGFAQITGSQQFGTGGNEGLIFGAHRIRLGVKGKAVPGVTYNFQYKWDGAWMSGGPLAKTMGESGVQDAEINFGFIPEVQLKVGKFRVPVGMERTQFGGDDLWFIQRSMNQTLGADRAAGVMFHSPNVMNTGFYYSLGMFDNGSVDGSNAFSSNAFYNNVTAGMTGAGQNPVGGVMTNGSGKYLFAGMVGYKLNPLLNIELSGARSDTASSSPLAVITVINGKDVTTGHLAPANQIDTWNVGARGGMMGLKYMAEYSHVNGYGGVSGLRGSDWYVALAANLHQMTLTPDWLDIEPAVRFERFDWKGAAGSGVPGSINGEYLNNTTIGVNYAFNPNDPYAARVQLNYVIPTGASGFRHELQANGANYAPANAYIYNTMVLQFQAGF</sequence>
<dbReference type="Proteomes" id="UP001195965">
    <property type="component" value="Chromosome"/>
</dbReference>
<reference evidence="1 2" key="1">
    <citation type="journal article" date="2021" name="ISME J.">
        <title>Genomic evolution of the class Acidithiobacillia: deep-branching Proteobacteria living in extreme acidic conditions.</title>
        <authorList>
            <person name="Moya-Beltran A."/>
            <person name="Beard S."/>
            <person name="Rojas-Villalobos C."/>
            <person name="Issotta F."/>
            <person name="Gallardo Y."/>
            <person name="Ulloa R."/>
            <person name="Giaveno A."/>
            <person name="Degli Esposti M."/>
            <person name="Johnson D.B."/>
            <person name="Quatrini R."/>
        </authorList>
    </citation>
    <scope>NUCLEOTIDE SEQUENCE [LARGE SCALE GENOMIC DNA]</scope>
    <source>
        <strain evidence="1 2">GG1-14</strain>
    </source>
</reference>
<evidence type="ECO:0000313" key="2">
    <source>
        <dbReference type="Proteomes" id="UP001195965"/>
    </source>
</evidence>
<organism evidence="1 2">
    <name type="scientific">Acidithiobacillus montserratensis</name>
    <dbReference type="NCBI Taxonomy" id="2729135"/>
    <lineage>
        <taxon>Bacteria</taxon>
        <taxon>Pseudomonadati</taxon>
        <taxon>Pseudomonadota</taxon>
        <taxon>Acidithiobacillia</taxon>
        <taxon>Acidithiobacillales</taxon>
        <taxon>Acidithiobacillaceae</taxon>
        <taxon>Acidithiobacillus</taxon>
    </lineage>
</organism>
<gene>
    <name evidence="1" type="ORF">HHS34_002060</name>
</gene>
<accession>A0ACD5HGE9</accession>
<name>A0ACD5HGE9_9PROT</name>
<keyword evidence="2" id="KW-1185">Reference proteome</keyword>
<protein>
    <submittedName>
        <fullName evidence="1">Porin</fullName>
    </submittedName>
</protein>
<dbReference type="EMBL" id="CP127526">
    <property type="protein sequence ID" value="XRI73997.1"/>
    <property type="molecule type" value="Genomic_DNA"/>
</dbReference>